<name>A0ABN9XGN0_9DINO</name>
<feature type="compositionally biased region" description="Basic and acidic residues" evidence="1">
    <location>
        <begin position="10"/>
        <end position="41"/>
    </location>
</feature>
<evidence type="ECO:0000256" key="1">
    <source>
        <dbReference type="SAM" id="MobiDB-lite"/>
    </source>
</evidence>
<gene>
    <name evidence="2" type="ORF">PCOR1329_LOCUS76519</name>
</gene>
<protein>
    <submittedName>
        <fullName evidence="2">Uncharacterized protein</fullName>
    </submittedName>
</protein>
<accession>A0ABN9XGN0</accession>
<sequence>QADAAEQADPADRSATEALVEREDAEAHEPHGDDGTAEVHRARGNKAKRRARLAQDRRIPDVAHHASWADAGHARRADAQLTARRASGQTVLRAVLVAADGSRRACPPLPSSLVRHSWLNSSRAKSGCQVCRLKARAGSQCAGHSLT</sequence>
<dbReference type="Proteomes" id="UP001189429">
    <property type="component" value="Unassembled WGS sequence"/>
</dbReference>
<keyword evidence="3" id="KW-1185">Reference proteome</keyword>
<feature type="region of interest" description="Disordered" evidence="1">
    <location>
        <begin position="1"/>
        <end position="57"/>
    </location>
</feature>
<evidence type="ECO:0000313" key="2">
    <source>
        <dbReference type="EMBL" id="CAK0898840.1"/>
    </source>
</evidence>
<proteinExistence type="predicted"/>
<comment type="caution">
    <text evidence="2">The sequence shown here is derived from an EMBL/GenBank/DDBJ whole genome shotgun (WGS) entry which is preliminary data.</text>
</comment>
<reference evidence="2" key="1">
    <citation type="submission" date="2023-10" db="EMBL/GenBank/DDBJ databases">
        <authorList>
            <person name="Chen Y."/>
            <person name="Shah S."/>
            <person name="Dougan E. K."/>
            <person name="Thang M."/>
            <person name="Chan C."/>
        </authorList>
    </citation>
    <scope>NUCLEOTIDE SEQUENCE [LARGE SCALE GENOMIC DNA]</scope>
</reference>
<organism evidence="2 3">
    <name type="scientific">Prorocentrum cordatum</name>
    <dbReference type="NCBI Taxonomy" id="2364126"/>
    <lineage>
        <taxon>Eukaryota</taxon>
        <taxon>Sar</taxon>
        <taxon>Alveolata</taxon>
        <taxon>Dinophyceae</taxon>
        <taxon>Prorocentrales</taxon>
        <taxon>Prorocentraceae</taxon>
        <taxon>Prorocentrum</taxon>
    </lineage>
</organism>
<dbReference type="EMBL" id="CAUYUJ010020511">
    <property type="protein sequence ID" value="CAK0898840.1"/>
    <property type="molecule type" value="Genomic_DNA"/>
</dbReference>
<feature type="non-terminal residue" evidence="2">
    <location>
        <position position="1"/>
    </location>
</feature>
<feature type="compositionally biased region" description="Basic residues" evidence="1">
    <location>
        <begin position="42"/>
        <end position="52"/>
    </location>
</feature>
<evidence type="ECO:0000313" key="3">
    <source>
        <dbReference type="Proteomes" id="UP001189429"/>
    </source>
</evidence>